<proteinExistence type="predicted"/>
<feature type="transmembrane region" description="Helical" evidence="2">
    <location>
        <begin position="20"/>
        <end position="41"/>
    </location>
</feature>
<feature type="compositionally biased region" description="Basic and acidic residues" evidence="1">
    <location>
        <begin position="142"/>
        <end position="159"/>
    </location>
</feature>
<evidence type="ECO:0000313" key="3">
    <source>
        <dbReference type="EMBL" id="NML73527.1"/>
    </source>
</evidence>
<gene>
    <name evidence="3" type="ORF">HHL25_05225</name>
</gene>
<dbReference type="Proteomes" id="UP000541470">
    <property type="component" value="Unassembled WGS sequence"/>
</dbReference>
<dbReference type="RefSeq" id="WP_169587934.1">
    <property type="nucleotide sequence ID" value="NZ_JABBGK010000001.1"/>
</dbReference>
<evidence type="ECO:0000256" key="1">
    <source>
        <dbReference type="SAM" id="MobiDB-lite"/>
    </source>
</evidence>
<evidence type="ECO:0000313" key="4">
    <source>
        <dbReference type="Proteomes" id="UP000541470"/>
    </source>
</evidence>
<keyword evidence="4" id="KW-1185">Reference proteome</keyword>
<keyword evidence="2" id="KW-1133">Transmembrane helix</keyword>
<sequence length="340" mass="36421">MSNQWGRDTQSITRSRGAPIGTLIAVLLSLGIGAAAGYGALQVLTTPDAQKLARAEERIAALTAEVAERDRQLTQAAEAVQQAQADTEGVSSSDKVELRQTIAAQRAELDAMTEKLAQASTALEREKQRTVELETEIAAARRNADDQARSADQTKRTADEAVSSSLSELRDLKQTRIPGLEAQIISLQKDLATSAARIEKAASEAKELRRQMAAARDARSDSENALTLERARAADLQAQLARMQQQTAGGESKSPQGVVEETPASAETSSTVNTAGREVDLVADALDRTPGIDRLSAADRDRLQEMLVSGQCVTTSLKAVFRSVPVVTLRNLMRDLKSGC</sequence>
<keyword evidence="2" id="KW-0472">Membrane</keyword>
<feature type="region of interest" description="Disordered" evidence="1">
    <location>
        <begin position="77"/>
        <end position="96"/>
    </location>
</feature>
<accession>A0A7Y0FUM1</accession>
<feature type="region of interest" description="Disordered" evidence="1">
    <location>
        <begin position="139"/>
        <end position="166"/>
    </location>
</feature>
<organism evidence="3 4">
    <name type="scientific">Rhizobium terricola</name>
    <dbReference type="NCBI Taxonomy" id="2728849"/>
    <lineage>
        <taxon>Bacteria</taxon>
        <taxon>Pseudomonadati</taxon>
        <taxon>Pseudomonadota</taxon>
        <taxon>Alphaproteobacteria</taxon>
        <taxon>Hyphomicrobiales</taxon>
        <taxon>Rhizobiaceae</taxon>
        <taxon>Rhizobium/Agrobacterium group</taxon>
        <taxon>Rhizobium</taxon>
    </lineage>
</organism>
<feature type="compositionally biased region" description="Polar residues" evidence="1">
    <location>
        <begin position="265"/>
        <end position="274"/>
    </location>
</feature>
<dbReference type="EMBL" id="JABBGK010000001">
    <property type="protein sequence ID" value="NML73527.1"/>
    <property type="molecule type" value="Genomic_DNA"/>
</dbReference>
<protein>
    <submittedName>
        <fullName evidence="3">Uncharacterized protein</fullName>
    </submittedName>
</protein>
<evidence type="ECO:0000256" key="2">
    <source>
        <dbReference type="SAM" id="Phobius"/>
    </source>
</evidence>
<name>A0A7Y0FUM1_9HYPH</name>
<reference evidence="3 4" key="1">
    <citation type="submission" date="2020-04" db="EMBL/GenBank/DDBJ databases">
        <title>Rhizobium sp. S-51 isolated from soil.</title>
        <authorList>
            <person name="Dahal R.H."/>
        </authorList>
    </citation>
    <scope>NUCLEOTIDE SEQUENCE [LARGE SCALE GENOMIC DNA]</scope>
    <source>
        <strain evidence="3 4">S-51</strain>
    </source>
</reference>
<keyword evidence="2" id="KW-0812">Transmembrane</keyword>
<dbReference type="AlphaFoldDB" id="A0A7Y0FUM1"/>
<feature type="region of interest" description="Disordered" evidence="1">
    <location>
        <begin position="239"/>
        <end position="276"/>
    </location>
</feature>
<comment type="caution">
    <text evidence="3">The sequence shown here is derived from an EMBL/GenBank/DDBJ whole genome shotgun (WGS) entry which is preliminary data.</text>
</comment>